<proteinExistence type="predicted"/>
<dbReference type="GO" id="GO:0031419">
    <property type="term" value="F:cobalamin binding"/>
    <property type="evidence" value="ECO:0007669"/>
    <property type="project" value="InterPro"/>
</dbReference>
<dbReference type="AlphaFoldDB" id="A0A7C3GEA1"/>
<dbReference type="InterPro" id="IPR036724">
    <property type="entry name" value="Cobalamin-bd_sf"/>
</dbReference>
<dbReference type="Pfam" id="PF04055">
    <property type="entry name" value="Radical_SAM"/>
    <property type="match status" value="1"/>
</dbReference>
<dbReference type="GO" id="GO:0005829">
    <property type="term" value="C:cytosol"/>
    <property type="evidence" value="ECO:0007669"/>
    <property type="project" value="TreeGrafter"/>
</dbReference>
<evidence type="ECO:0000256" key="1">
    <source>
        <dbReference type="ARBA" id="ARBA00001966"/>
    </source>
</evidence>
<dbReference type="SMART" id="SM00729">
    <property type="entry name" value="Elp3"/>
    <property type="match status" value="1"/>
</dbReference>
<reference evidence="8" key="1">
    <citation type="journal article" date="2020" name="mSystems">
        <title>Genome- and Community-Level Interaction Insights into Carbon Utilization and Element Cycling Functions of Hydrothermarchaeota in Hydrothermal Sediment.</title>
        <authorList>
            <person name="Zhou Z."/>
            <person name="Liu Y."/>
            <person name="Xu W."/>
            <person name="Pan J."/>
            <person name="Luo Z.H."/>
            <person name="Li M."/>
        </authorList>
    </citation>
    <scope>NUCLEOTIDE SEQUENCE [LARGE SCALE GENOMIC DNA]</scope>
    <source>
        <strain evidence="8">HyVt-483</strain>
    </source>
</reference>
<dbReference type="CDD" id="cd01335">
    <property type="entry name" value="Radical_SAM"/>
    <property type="match status" value="1"/>
</dbReference>
<dbReference type="EMBL" id="DRMH01000028">
    <property type="protein sequence ID" value="HFC97378.1"/>
    <property type="molecule type" value="Genomic_DNA"/>
</dbReference>
<keyword evidence="2" id="KW-0949">S-adenosyl-L-methionine</keyword>
<dbReference type="SUPFAM" id="SSF52242">
    <property type="entry name" value="Cobalamin (vitamin B12)-binding domain"/>
    <property type="match status" value="1"/>
</dbReference>
<dbReference type="PROSITE" id="PS51918">
    <property type="entry name" value="RADICAL_SAM"/>
    <property type="match status" value="1"/>
</dbReference>
<feature type="domain" description="B12-binding" evidence="6">
    <location>
        <begin position="12"/>
        <end position="144"/>
    </location>
</feature>
<dbReference type="GO" id="GO:0046872">
    <property type="term" value="F:metal ion binding"/>
    <property type="evidence" value="ECO:0007669"/>
    <property type="project" value="UniProtKB-KW"/>
</dbReference>
<evidence type="ECO:0000259" key="7">
    <source>
        <dbReference type="PROSITE" id="PS51918"/>
    </source>
</evidence>
<gene>
    <name evidence="8" type="ORF">ENJ40_02815</name>
</gene>
<dbReference type="InterPro" id="IPR023404">
    <property type="entry name" value="rSAM_horseshoe"/>
</dbReference>
<accession>A0A7C3GEA1</accession>
<name>A0A7C3GEA1_9BACT</name>
<dbReference type="InterPro" id="IPR006638">
    <property type="entry name" value="Elp3/MiaA/NifB-like_rSAM"/>
</dbReference>
<dbReference type="InterPro" id="IPR034466">
    <property type="entry name" value="Methyltransferase_Class_B"/>
</dbReference>
<keyword evidence="3" id="KW-0479">Metal-binding</keyword>
<dbReference type="Gene3D" id="3.40.50.280">
    <property type="entry name" value="Cobalamin-binding domain"/>
    <property type="match status" value="1"/>
</dbReference>
<dbReference type="InterPro" id="IPR006158">
    <property type="entry name" value="Cobalamin-bd"/>
</dbReference>
<organism evidence="8">
    <name type="scientific">Thermosulfurimonas dismutans</name>
    <dbReference type="NCBI Taxonomy" id="999894"/>
    <lineage>
        <taxon>Bacteria</taxon>
        <taxon>Pseudomonadati</taxon>
        <taxon>Thermodesulfobacteriota</taxon>
        <taxon>Thermodesulfobacteria</taxon>
        <taxon>Thermodesulfobacteriales</taxon>
        <taxon>Thermodesulfobacteriaceae</taxon>
        <taxon>Thermosulfurimonas</taxon>
    </lineage>
</organism>
<dbReference type="SUPFAM" id="SSF102114">
    <property type="entry name" value="Radical SAM enzymes"/>
    <property type="match status" value="1"/>
</dbReference>
<dbReference type="SFLD" id="SFLDG01082">
    <property type="entry name" value="B12-binding_domain_containing"/>
    <property type="match status" value="1"/>
</dbReference>
<comment type="caution">
    <text evidence="8">The sequence shown here is derived from an EMBL/GenBank/DDBJ whole genome shotgun (WGS) entry which is preliminary data.</text>
</comment>
<evidence type="ECO:0000256" key="4">
    <source>
        <dbReference type="ARBA" id="ARBA00023004"/>
    </source>
</evidence>
<evidence type="ECO:0000256" key="2">
    <source>
        <dbReference type="ARBA" id="ARBA00022691"/>
    </source>
</evidence>
<sequence>MRRLRVLLATPPYHCGMLEAAGGWLPLGLVYLAGEVRRRGHEVAIYDAMTLFHGWEEIARVVEDFRPDVLGIGAITATVKDALKFCALAKEISPGVVTVLGNVHPTFMSEEVLSSGAVDFVVRGEGEITFAELVDCLAEVGDPSRVSGLSFLKDGGVFHTPDRPFIRDLDSLSPAWDLLDWSIYTYHPRPGSRLAIVSSSRGCVSQCLFCSQRLFWKGAWRARSPESFVAELELLRERYGVDVVMISDEYPTRDRVRWERILDLLIERDLGMEILMETRVDDIVRDEDLMEKYRAAGVSHIYVGVEAPDQKRVDEYRKNIRVEDSRRALEIINRADIISETSFVVGTPDETPENLKATLELAKFYDPDMAFFLPLTPWPYTPMYERYKKHIEVHDWSRYNLVEPVIKPRALSRKELRRLLLTSTGEFFKHKLSQFPRLSPFKRNFMLRVLGLMVERSYLSEEMQRVLLPFRAFLSRKKAGRGWP</sequence>
<dbReference type="InterPro" id="IPR007197">
    <property type="entry name" value="rSAM"/>
</dbReference>
<evidence type="ECO:0000259" key="6">
    <source>
        <dbReference type="PROSITE" id="PS51332"/>
    </source>
</evidence>
<dbReference type="GO" id="GO:0051539">
    <property type="term" value="F:4 iron, 4 sulfur cluster binding"/>
    <property type="evidence" value="ECO:0007669"/>
    <property type="project" value="UniProtKB-KW"/>
</dbReference>
<dbReference type="Gene3D" id="3.80.30.20">
    <property type="entry name" value="tm_1862 like domain"/>
    <property type="match status" value="1"/>
</dbReference>
<evidence type="ECO:0000313" key="8">
    <source>
        <dbReference type="EMBL" id="HFC97378.1"/>
    </source>
</evidence>
<keyword evidence="4" id="KW-0408">Iron</keyword>
<dbReference type="GO" id="GO:0003824">
    <property type="term" value="F:catalytic activity"/>
    <property type="evidence" value="ECO:0007669"/>
    <property type="project" value="InterPro"/>
</dbReference>
<keyword evidence="5" id="KW-0411">Iron-sulfur</keyword>
<dbReference type="InterPro" id="IPR051198">
    <property type="entry name" value="BchE-like"/>
</dbReference>
<dbReference type="PANTHER" id="PTHR43409">
    <property type="entry name" value="ANAEROBIC MAGNESIUM-PROTOPORPHYRIN IX MONOMETHYL ESTER CYCLASE-RELATED"/>
    <property type="match status" value="1"/>
</dbReference>
<protein>
    <submittedName>
        <fullName evidence="8">Radical SAM protein</fullName>
    </submittedName>
</protein>
<dbReference type="SFLD" id="SFLDS00029">
    <property type="entry name" value="Radical_SAM"/>
    <property type="match status" value="1"/>
</dbReference>
<dbReference type="PANTHER" id="PTHR43409:SF13">
    <property type="entry name" value="ANAEROBIC MAGNESIUM-PROTOPORPHYRIN IX MONOMETHYL ESTER CYCLASE"/>
    <property type="match status" value="1"/>
</dbReference>
<dbReference type="Pfam" id="PF02310">
    <property type="entry name" value="B12-binding"/>
    <property type="match status" value="1"/>
</dbReference>
<dbReference type="PROSITE" id="PS51332">
    <property type="entry name" value="B12_BINDING"/>
    <property type="match status" value="1"/>
</dbReference>
<evidence type="ECO:0000256" key="3">
    <source>
        <dbReference type="ARBA" id="ARBA00022723"/>
    </source>
</evidence>
<dbReference type="Proteomes" id="UP000886043">
    <property type="component" value="Unassembled WGS sequence"/>
</dbReference>
<evidence type="ECO:0000256" key="5">
    <source>
        <dbReference type="ARBA" id="ARBA00023014"/>
    </source>
</evidence>
<comment type="cofactor">
    <cofactor evidence="1">
        <name>[4Fe-4S] cluster</name>
        <dbReference type="ChEBI" id="CHEBI:49883"/>
    </cofactor>
</comment>
<dbReference type="SFLD" id="SFLDG01123">
    <property type="entry name" value="methyltransferase_(Class_B)"/>
    <property type="match status" value="1"/>
</dbReference>
<feature type="domain" description="Radical SAM core" evidence="7">
    <location>
        <begin position="189"/>
        <end position="418"/>
    </location>
</feature>
<dbReference type="InterPro" id="IPR058240">
    <property type="entry name" value="rSAM_sf"/>
</dbReference>
<dbReference type="CDD" id="cd02068">
    <property type="entry name" value="radical_SAM_B12_BD"/>
    <property type="match status" value="1"/>
</dbReference>